<dbReference type="EMBL" id="KZ454995">
    <property type="protein sequence ID" value="PKI82451.1"/>
    <property type="molecule type" value="Genomic_DNA"/>
</dbReference>
<keyword evidence="6 10" id="KW-0472">Membrane</keyword>
<feature type="region of interest" description="Disordered" evidence="9">
    <location>
        <begin position="138"/>
        <end position="169"/>
    </location>
</feature>
<evidence type="ECO:0000313" key="13">
    <source>
        <dbReference type="Proteomes" id="UP000232875"/>
    </source>
</evidence>
<evidence type="ECO:0000256" key="7">
    <source>
        <dbReference type="ARBA" id="ARBA00023180"/>
    </source>
</evidence>
<keyword evidence="4" id="KW-0735">Signal-anchor</keyword>
<dbReference type="STRING" id="2020962.A0A2N1J7D2"/>
<evidence type="ECO:0000256" key="2">
    <source>
        <dbReference type="ARBA" id="ARBA00010962"/>
    </source>
</evidence>
<feature type="transmembrane region" description="Helical" evidence="10">
    <location>
        <begin position="340"/>
        <end position="363"/>
    </location>
</feature>
<dbReference type="InterPro" id="IPR005629">
    <property type="entry name" value="Skn1/Kre6/Sbg1"/>
</dbReference>
<dbReference type="GO" id="GO:0015926">
    <property type="term" value="F:glucosidase activity"/>
    <property type="evidence" value="ECO:0007669"/>
    <property type="project" value="TreeGrafter"/>
</dbReference>
<evidence type="ECO:0000256" key="1">
    <source>
        <dbReference type="ARBA" id="ARBA00004606"/>
    </source>
</evidence>
<evidence type="ECO:0000256" key="6">
    <source>
        <dbReference type="ARBA" id="ARBA00023136"/>
    </source>
</evidence>
<gene>
    <name evidence="12" type="ORF">MVES_003653</name>
</gene>
<dbReference type="OrthoDB" id="412647at2759"/>
<dbReference type="PANTHER" id="PTHR31361">
    <property type="entry name" value="BETA-GLUCAN SYNTHESIS-ASSOCIATED PROTEIN KRE6-RELATED"/>
    <property type="match status" value="1"/>
</dbReference>
<dbReference type="Pfam" id="PF03935">
    <property type="entry name" value="SKN1_KRE6_Sbg1"/>
    <property type="match status" value="1"/>
</dbReference>
<feature type="region of interest" description="Disordered" evidence="9">
    <location>
        <begin position="1"/>
        <end position="22"/>
    </location>
</feature>
<dbReference type="Gene3D" id="2.60.120.200">
    <property type="match status" value="2"/>
</dbReference>
<evidence type="ECO:0000259" key="11">
    <source>
        <dbReference type="PROSITE" id="PS51762"/>
    </source>
</evidence>
<dbReference type="GO" id="GO:0005886">
    <property type="term" value="C:plasma membrane"/>
    <property type="evidence" value="ECO:0007669"/>
    <property type="project" value="TreeGrafter"/>
</dbReference>
<dbReference type="Proteomes" id="UP000232875">
    <property type="component" value="Unassembled WGS sequence"/>
</dbReference>
<dbReference type="AlphaFoldDB" id="A0A2N1J7D2"/>
<dbReference type="GO" id="GO:0031505">
    <property type="term" value="P:fungal-type cell wall organization"/>
    <property type="evidence" value="ECO:0007669"/>
    <property type="project" value="TreeGrafter"/>
</dbReference>
<keyword evidence="7" id="KW-0325">Glycoprotein</keyword>
<comment type="similarity">
    <text evidence="2">Belongs to the SKN1/KRE6 family.</text>
</comment>
<evidence type="ECO:0000256" key="9">
    <source>
        <dbReference type="SAM" id="MobiDB-lite"/>
    </source>
</evidence>
<evidence type="ECO:0000313" key="12">
    <source>
        <dbReference type="EMBL" id="PKI82451.1"/>
    </source>
</evidence>
<keyword evidence="5 10" id="KW-1133">Transmembrane helix</keyword>
<evidence type="ECO:0000256" key="10">
    <source>
        <dbReference type="SAM" id="Phobius"/>
    </source>
</evidence>
<sequence length="861" mass="95510">MSPSRSSSGDISLSFTQDEEPDDSAFAIMDSYAEDAASNIHSVFGEAIGGSRASTALRNGPYNGPTPNATPSLPALPFDDAYSRAQMASNRMSTHVGVPDGVPPFSPERVYHRAFTQNAGNSMPVRYSLLCDYPTADGAQRRSMGEPSTTRFPMRLSSTKRRSEQRESLTSTNFDTFALYGDNENDALESHAYSRPNDEFDLINAYDDKHDTHNTTNDIFNVYAGSLPSTPERNTLVHRRHTGYVSPSTPVYSLRHSRMRRDSMASAFDSEADLHAAKFAGASLGGGEEEHANLSMLSMPDQSTDKFIRPHDDTMELQGGDDEWDERKLKGKEHMSLRGFANVGMIVILVLALLMLFLGYPLLTAYRNHRNNLARSTLMNVNDDGDVEPLGTQNLRKFSLLDRDTPQEALTRKNLYTGQTMKLVFSDEFNVPGRSFNENDDPFWLAEDLHYWQTENYEWYDPGSITTVQDPDNPENGFLQIKLSENPIHGLNFRGGLLTSWNKMCFTGGYVEASVMLPGQPNATGFWPAVWTMGNLGRAGYGATTDGVWPYSYDTCDVGTMPNQTYLASQGGGPIGAETSGEWIDQYGPSLSFLPGQRLSRCTCGGSDHPGPFENGQFKGRSAPEIDILEASANNGDDEHGQVSMSLQVAPFNFAYNLTGPNHFKMSTDKVHNATRNSYTGSAFQQAISAKVNVTDTAYEMSIKGKPTFLRYGYEYKPGYSKDGSYIMWTVDGKQVALLEGEALGADDAVEIADRPIPEEPMYLLMNLGIASSFSWINWDVLMQQFEEHNHAARMRVDYIRVYQDEDKINVGCDPPGFPTKAYIDRHIEAYTNSELTSWTLPKDKGGYNQPFPGNSLMGQC</sequence>
<dbReference type="GO" id="GO:0005789">
    <property type="term" value="C:endoplasmic reticulum membrane"/>
    <property type="evidence" value="ECO:0007669"/>
    <property type="project" value="TreeGrafter"/>
</dbReference>
<dbReference type="InterPro" id="IPR013320">
    <property type="entry name" value="ConA-like_dom_sf"/>
</dbReference>
<proteinExistence type="inferred from homology"/>
<dbReference type="GO" id="GO:0006078">
    <property type="term" value="P:(1-&gt;6)-beta-D-glucan biosynthetic process"/>
    <property type="evidence" value="ECO:0007669"/>
    <property type="project" value="TreeGrafter"/>
</dbReference>
<protein>
    <recommendedName>
        <fullName evidence="11">GH16 domain-containing protein</fullName>
    </recommendedName>
</protein>
<evidence type="ECO:0000256" key="4">
    <source>
        <dbReference type="ARBA" id="ARBA00022968"/>
    </source>
</evidence>
<evidence type="ECO:0000256" key="8">
    <source>
        <dbReference type="ARBA" id="ARBA00023316"/>
    </source>
</evidence>
<keyword evidence="3 10" id="KW-0812">Transmembrane</keyword>
<dbReference type="PANTHER" id="PTHR31361:SF1">
    <property type="entry name" value="BETA-GLUCAN SYNTHESIS-ASSOCIATED PROTEIN KRE6-RELATED"/>
    <property type="match status" value="1"/>
</dbReference>
<feature type="compositionally biased region" description="Polar residues" evidence="9">
    <location>
        <begin position="1"/>
        <end position="16"/>
    </location>
</feature>
<dbReference type="PROSITE" id="PS51762">
    <property type="entry name" value="GH16_2"/>
    <property type="match status" value="1"/>
</dbReference>
<reference evidence="12 13" key="1">
    <citation type="submission" date="2017-10" db="EMBL/GenBank/DDBJ databases">
        <title>A novel species of cold-tolerant Malassezia isolated from bats.</title>
        <authorList>
            <person name="Lorch J.M."/>
            <person name="Palmer J.M."/>
            <person name="Vanderwolf K.J."/>
            <person name="Schmidt K.Z."/>
            <person name="Verant M.L."/>
            <person name="Weller T.J."/>
            <person name="Blehert D.S."/>
        </authorList>
    </citation>
    <scope>NUCLEOTIDE SEQUENCE [LARGE SCALE GENOMIC DNA]</scope>
    <source>
        <strain evidence="12 13">NWHC:44797-103</strain>
    </source>
</reference>
<dbReference type="SUPFAM" id="SSF49899">
    <property type="entry name" value="Concanavalin A-like lectins/glucanases"/>
    <property type="match status" value="1"/>
</dbReference>
<keyword evidence="13" id="KW-1185">Reference proteome</keyword>
<evidence type="ECO:0000256" key="3">
    <source>
        <dbReference type="ARBA" id="ARBA00022692"/>
    </source>
</evidence>
<comment type="subcellular location">
    <subcellularLocation>
        <location evidence="1">Membrane</location>
        <topology evidence="1">Single-pass type II membrane protein</topology>
    </subcellularLocation>
</comment>
<dbReference type="InterPro" id="IPR000757">
    <property type="entry name" value="Beta-glucanase-like"/>
</dbReference>
<accession>A0A2N1J7D2</accession>
<name>A0A2N1J7D2_9BASI</name>
<keyword evidence="8" id="KW-0961">Cell wall biogenesis/degradation</keyword>
<feature type="domain" description="GH16" evidence="11">
    <location>
        <begin position="410"/>
        <end position="808"/>
    </location>
</feature>
<evidence type="ECO:0000256" key="5">
    <source>
        <dbReference type="ARBA" id="ARBA00022989"/>
    </source>
</evidence>
<organism evidence="12 13">
    <name type="scientific">Malassezia vespertilionis</name>
    <dbReference type="NCBI Taxonomy" id="2020962"/>
    <lineage>
        <taxon>Eukaryota</taxon>
        <taxon>Fungi</taxon>
        <taxon>Dikarya</taxon>
        <taxon>Basidiomycota</taxon>
        <taxon>Ustilaginomycotina</taxon>
        <taxon>Malasseziomycetes</taxon>
        <taxon>Malasseziales</taxon>
        <taxon>Malasseziaceae</taxon>
        <taxon>Malassezia</taxon>
    </lineage>
</organism>